<sequence>MDYPIESRSPHRGTPLRVLKEEKYNIQESIPYRNSKNILFRRSLELKRPPIVHVKRNCNSLTLSNEDSEFVTKTSSLTSSLEDEPTFLGEMNKKFDCYNSAGENRRTLPSLEFGTDFSFQNILNGKLVENQDNSKSEDSESNYSFESDHGAEDFDSTLLGFREGIDSFPHAPNFRSSGLIEMFEENVRHAVEQERDFQDSSHELSSPVPGFNAPSQVYGTVEQSAAKRSPTSIASKTASTQKKTKLTKRSLLLLSREVRPLMIILEK</sequence>
<accession>A0AAV0AQW4</accession>
<dbReference type="EMBL" id="CALTRL010001220">
    <property type="protein sequence ID" value="CAH7671631.1"/>
    <property type="molecule type" value="Genomic_DNA"/>
</dbReference>
<dbReference type="Proteomes" id="UP001153365">
    <property type="component" value="Unassembled WGS sequence"/>
</dbReference>
<evidence type="ECO:0000313" key="3">
    <source>
        <dbReference type="Proteomes" id="UP001153365"/>
    </source>
</evidence>
<keyword evidence="3" id="KW-1185">Reference proteome</keyword>
<protein>
    <submittedName>
        <fullName evidence="2">Expressed protein</fullName>
    </submittedName>
</protein>
<evidence type="ECO:0000256" key="1">
    <source>
        <dbReference type="SAM" id="MobiDB-lite"/>
    </source>
</evidence>
<comment type="caution">
    <text evidence="2">The sequence shown here is derived from an EMBL/GenBank/DDBJ whole genome shotgun (WGS) entry which is preliminary data.</text>
</comment>
<dbReference type="AlphaFoldDB" id="A0AAV0AQW4"/>
<evidence type="ECO:0000313" key="2">
    <source>
        <dbReference type="EMBL" id="CAH7671631.1"/>
    </source>
</evidence>
<gene>
    <name evidence="2" type="ORF">PPACK8108_LOCUS6425</name>
</gene>
<organism evidence="2 3">
    <name type="scientific">Phakopsora pachyrhizi</name>
    <name type="common">Asian soybean rust disease fungus</name>
    <dbReference type="NCBI Taxonomy" id="170000"/>
    <lineage>
        <taxon>Eukaryota</taxon>
        <taxon>Fungi</taxon>
        <taxon>Dikarya</taxon>
        <taxon>Basidiomycota</taxon>
        <taxon>Pucciniomycotina</taxon>
        <taxon>Pucciniomycetes</taxon>
        <taxon>Pucciniales</taxon>
        <taxon>Phakopsoraceae</taxon>
        <taxon>Phakopsora</taxon>
    </lineage>
</organism>
<proteinExistence type="predicted"/>
<reference evidence="2" key="1">
    <citation type="submission" date="2022-06" db="EMBL/GenBank/DDBJ databases">
        <authorList>
            <consortium name="SYNGENTA / RWTH Aachen University"/>
        </authorList>
    </citation>
    <scope>NUCLEOTIDE SEQUENCE</scope>
</reference>
<feature type="region of interest" description="Disordered" evidence="1">
    <location>
        <begin position="128"/>
        <end position="149"/>
    </location>
</feature>
<name>A0AAV0AQW4_PHAPC</name>